<protein>
    <submittedName>
        <fullName evidence="9">Probable WRKY transcription factor 51</fullName>
    </submittedName>
</protein>
<accession>A0ABM3GVN8</accession>
<evidence type="ECO:0000256" key="1">
    <source>
        <dbReference type="ARBA" id="ARBA00004123"/>
    </source>
</evidence>
<dbReference type="PROSITE" id="PS50811">
    <property type="entry name" value="WRKY"/>
    <property type="match status" value="1"/>
</dbReference>
<evidence type="ECO:0000259" key="7">
    <source>
        <dbReference type="PROSITE" id="PS50811"/>
    </source>
</evidence>
<dbReference type="RefSeq" id="XP_048128402.1">
    <property type="nucleotide sequence ID" value="XM_048272445.1"/>
</dbReference>
<evidence type="ECO:0000256" key="2">
    <source>
        <dbReference type="ARBA" id="ARBA00023015"/>
    </source>
</evidence>
<evidence type="ECO:0000313" key="9">
    <source>
        <dbReference type="RefSeq" id="XP_048128402.1"/>
    </source>
</evidence>
<keyword evidence="2" id="KW-0805">Transcription regulation</keyword>
<comment type="subcellular location">
    <subcellularLocation>
        <location evidence="1">Nucleus</location>
    </subcellularLocation>
</comment>
<dbReference type="SMART" id="SM00774">
    <property type="entry name" value="WRKY"/>
    <property type="match status" value="1"/>
</dbReference>
<dbReference type="GeneID" id="125312833"/>
<evidence type="ECO:0000313" key="8">
    <source>
        <dbReference type="Proteomes" id="UP000827889"/>
    </source>
</evidence>
<name>A0ABM3GVN8_9MYRT</name>
<evidence type="ECO:0000256" key="5">
    <source>
        <dbReference type="ARBA" id="ARBA00023242"/>
    </source>
</evidence>
<dbReference type="PANTHER" id="PTHR31221">
    <property type="entry name" value="WRKY TRANSCRIPTION FACTOR PROTEIN 1-RELATED"/>
    <property type="match status" value="1"/>
</dbReference>
<feature type="signal peptide" evidence="6">
    <location>
        <begin position="1"/>
        <end position="21"/>
    </location>
</feature>
<evidence type="ECO:0000256" key="4">
    <source>
        <dbReference type="ARBA" id="ARBA00023163"/>
    </source>
</evidence>
<dbReference type="Gene3D" id="2.20.25.80">
    <property type="entry name" value="WRKY domain"/>
    <property type="match status" value="1"/>
</dbReference>
<dbReference type="PANTHER" id="PTHR31221:SF283">
    <property type="entry name" value="WRKY DOMAIN-CONTAINING PROTEIN"/>
    <property type="match status" value="1"/>
</dbReference>
<sequence>MNSSRIKGIALVSLSLSLSLSLIFVTMNGPNDLDHSYTSFEETVDPSEFELSDDLFLEDDFEEDFSAGMTVYSNRFNHREADERRNSTIRCKRGGKNKLASGFRVAFRTNSELEAVDDGFKWRKYGKKSVKSIPKPRNYCKCLTGWCHVKKRVERDKDDSSYVITTYEGVHNHESP</sequence>
<dbReference type="InterPro" id="IPR003657">
    <property type="entry name" value="WRKY_dom"/>
</dbReference>
<gene>
    <name evidence="9" type="primary">LOC125312833</name>
</gene>
<proteinExistence type="predicted"/>
<dbReference type="Proteomes" id="UP000827889">
    <property type="component" value="Chromosome 11"/>
</dbReference>
<reference evidence="9" key="1">
    <citation type="submission" date="2025-08" db="UniProtKB">
        <authorList>
            <consortium name="RefSeq"/>
        </authorList>
    </citation>
    <scope>IDENTIFICATION</scope>
    <source>
        <tissue evidence="9">Leaf</tissue>
    </source>
</reference>
<evidence type="ECO:0000256" key="3">
    <source>
        <dbReference type="ARBA" id="ARBA00023125"/>
    </source>
</evidence>
<dbReference type="Pfam" id="PF03106">
    <property type="entry name" value="WRKY"/>
    <property type="match status" value="1"/>
</dbReference>
<evidence type="ECO:0000256" key="6">
    <source>
        <dbReference type="SAM" id="SignalP"/>
    </source>
</evidence>
<dbReference type="InterPro" id="IPR036576">
    <property type="entry name" value="WRKY_dom_sf"/>
</dbReference>
<dbReference type="SUPFAM" id="SSF118290">
    <property type="entry name" value="WRKY DNA-binding domain"/>
    <property type="match status" value="1"/>
</dbReference>
<keyword evidence="3" id="KW-0238">DNA-binding</keyword>
<keyword evidence="5" id="KW-0539">Nucleus</keyword>
<feature type="domain" description="WRKY" evidence="7">
    <location>
        <begin position="111"/>
        <end position="176"/>
    </location>
</feature>
<keyword evidence="6" id="KW-0732">Signal</keyword>
<dbReference type="InterPro" id="IPR044810">
    <property type="entry name" value="WRKY_plant"/>
</dbReference>
<keyword evidence="8" id="KW-1185">Reference proteome</keyword>
<organism evidence="8 9">
    <name type="scientific">Rhodamnia argentea</name>
    <dbReference type="NCBI Taxonomy" id="178133"/>
    <lineage>
        <taxon>Eukaryota</taxon>
        <taxon>Viridiplantae</taxon>
        <taxon>Streptophyta</taxon>
        <taxon>Embryophyta</taxon>
        <taxon>Tracheophyta</taxon>
        <taxon>Spermatophyta</taxon>
        <taxon>Magnoliopsida</taxon>
        <taxon>eudicotyledons</taxon>
        <taxon>Gunneridae</taxon>
        <taxon>Pentapetalae</taxon>
        <taxon>rosids</taxon>
        <taxon>malvids</taxon>
        <taxon>Myrtales</taxon>
        <taxon>Myrtaceae</taxon>
        <taxon>Myrtoideae</taxon>
        <taxon>Myrteae</taxon>
        <taxon>Australasian group</taxon>
        <taxon>Rhodamnia</taxon>
    </lineage>
</organism>
<feature type="chain" id="PRO_5045664432" evidence="6">
    <location>
        <begin position="22"/>
        <end position="176"/>
    </location>
</feature>
<keyword evidence="4" id="KW-0804">Transcription</keyword>